<dbReference type="Gene3D" id="3.20.20.100">
    <property type="entry name" value="NADP-dependent oxidoreductase domain"/>
    <property type="match status" value="1"/>
</dbReference>
<keyword evidence="1" id="KW-0521">NADP</keyword>
<gene>
    <name evidence="4" type="ORF">ONZ51_g12401</name>
</gene>
<accession>A0AAD7TIB8</accession>
<dbReference type="SUPFAM" id="SSF51430">
    <property type="entry name" value="NAD(P)-linked oxidoreductase"/>
    <property type="match status" value="1"/>
</dbReference>
<dbReference type="PANTHER" id="PTHR43364">
    <property type="entry name" value="NADH-SPECIFIC METHYLGLYOXAL REDUCTASE-RELATED"/>
    <property type="match status" value="1"/>
</dbReference>
<evidence type="ECO:0000313" key="4">
    <source>
        <dbReference type="EMBL" id="KAJ8455574.1"/>
    </source>
</evidence>
<feature type="domain" description="NADP-dependent oxidoreductase" evidence="3">
    <location>
        <begin position="33"/>
        <end position="178"/>
    </location>
</feature>
<dbReference type="EMBL" id="JAPEVG010000754">
    <property type="protein sequence ID" value="KAJ8455574.1"/>
    <property type="molecule type" value="Genomic_DNA"/>
</dbReference>
<organism evidence="4 5">
    <name type="scientific">Trametes cubensis</name>
    <dbReference type="NCBI Taxonomy" id="1111947"/>
    <lineage>
        <taxon>Eukaryota</taxon>
        <taxon>Fungi</taxon>
        <taxon>Dikarya</taxon>
        <taxon>Basidiomycota</taxon>
        <taxon>Agaricomycotina</taxon>
        <taxon>Agaricomycetes</taxon>
        <taxon>Polyporales</taxon>
        <taxon>Polyporaceae</taxon>
        <taxon>Trametes</taxon>
    </lineage>
</organism>
<sequence length="187" mass="21146">MSALYGPAPEPPTRLGYYRKLAPRAAIHVSPFCLGGMSIGDKWSEHGMGSMDKTSSFRLLDAFFDAGGNFIDTANLYQDGSSEEFIGEWQEQRGIRDQLIIATKYTNNPRRGDPTLAQKVNWVGNNVKSMKLSVELSLKRLRTDYIDILYVHFWDQETDVEEMMDGLHTLVLSGKVLYLVRTSLFIS</sequence>
<dbReference type="InterPro" id="IPR023210">
    <property type="entry name" value="NADP_OxRdtase_dom"/>
</dbReference>
<dbReference type="PANTHER" id="PTHR43364:SF7">
    <property type="entry name" value="NADP-DEPENDENT OXIDOREDUCTASE DOMAIN-CONTAINING PROTEIN-RELATED"/>
    <property type="match status" value="1"/>
</dbReference>
<evidence type="ECO:0000259" key="3">
    <source>
        <dbReference type="Pfam" id="PF00248"/>
    </source>
</evidence>
<evidence type="ECO:0000256" key="1">
    <source>
        <dbReference type="ARBA" id="ARBA00022857"/>
    </source>
</evidence>
<keyword evidence="5" id="KW-1185">Reference proteome</keyword>
<dbReference type="InterPro" id="IPR036812">
    <property type="entry name" value="NAD(P)_OxRdtase_dom_sf"/>
</dbReference>
<dbReference type="Pfam" id="PF00248">
    <property type="entry name" value="Aldo_ket_red"/>
    <property type="match status" value="1"/>
</dbReference>
<protein>
    <recommendedName>
        <fullName evidence="3">NADP-dependent oxidoreductase domain-containing protein</fullName>
    </recommendedName>
</protein>
<dbReference type="InterPro" id="IPR050523">
    <property type="entry name" value="AKR_Detox_Biosynth"/>
</dbReference>
<comment type="similarity">
    <text evidence="2">Belongs to the aldo/keto reductase family. Aldo/keto reductase 2 subfamily.</text>
</comment>
<dbReference type="Proteomes" id="UP001215151">
    <property type="component" value="Unassembled WGS sequence"/>
</dbReference>
<reference evidence="4" key="1">
    <citation type="submission" date="2022-11" db="EMBL/GenBank/DDBJ databases">
        <title>Genome Sequence of Cubamyces cubensis.</title>
        <authorList>
            <person name="Buettner E."/>
        </authorList>
    </citation>
    <scope>NUCLEOTIDE SEQUENCE</scope>
    <source>
        <strain evidence="4">MPL-01</strain>
    </source>
</reference>
<evidence type="ECO:0000313" key="5">
    <source>
        <dbReference type="Proteomes" id="UP001215151"/>
    </source>
</evidence>
<evidence type="ECO:0000256" key="2">
    <source>
        <dbReference type="ARBA" id="ARBA00038157"/>
    </source>
</evidence>
<name>A0AAD7TIB8_9APHY</name>
<comment type="caution">
    <text evidence="4">The sequence shown here is derived from an EMBL/GenBank/DDBJ whole genome shotgun (WGS) entry which is preliminary data.</text>
</comment>
<dbReference type="AlphaFoldDB" id="A0AAD7TIB8"/>
<proteinExistence type="inferred from homology"/>